<keyword evidence="1" id="KW-1133">Transmembrane helix</keyword>
<evidence type="ECO:0000313" key="3">
    <source>
        <dbReference type="Proteomes" id="UP000050535"/>
    </source>
</evidence>
<reference evidence="3" key="1">
    <citation type="submission" date="2013-11" db="EMBL/GenBank/DDBJ databases">
        <authorList>
            <person name="Hoang H.T."/>
            <person name="Killian M.L."/>
            <person name="Madson D.M."/>
            <person name="Arruda P.H.E."/>
            <person name="Sun D."/>
            <person name="Schwartz K.J."/>
            <person name="Yoon K."/>
        </authorList>
    </citation>
    <scope>NUCLEOTIDE SEQUENCE [LARGE SCALE GENOMIC DNA]</scope>
    <source>
        <strain evidence="3">CDK2</strain>
    </source>
</reference>
<keyword evidence="1" id="KW-0812">Transmembrane</keyword>
<dbReference type="PATRIC" id="fig|699431.3.peg.3533"/>
<dbReference type="STRING" id="699431.SY89_03442"/>
<evidence type="ECO:0000256" key="1">
    <source>
        <dbReference type="SAM" id="Phobius"/>
    </source>
</evidence>
<proteinExistence type="predicted"/>
<keyword evidence="3" id="KW-1185">Reference proteome</keyword>
<evidence type="ECO:0000313" key="2">
    <source>
        <dbReference type="EMBL" id="KPN29208.1"/>
    </source>
</evidence>
<organism evidence="2 3">
    <name type="scientific">Halolamina pelagica</name>
    <dbReference type="NCBI Taxonomy" id="699431"/>
    <lineage>
        <taxon>Archaea</taxon>
        <taxon>Methanobacteriati</taxon>
        <taxon>Methanobacteriota</taxon>
        <taxon>Stenosarchaea group</taxon>
        <taxon>Halobacteria</taxon>
        <taxon>Halobacteriales</taxon>
        <taxon>Haloferacaceae</taxon>
    </lineage>
</organism>
<sequence length="218" mass="23664">MAPEHATGPVGRLATRLGRYINHDDVFVRFVALWLVVAGVFTTAWVLSYLFLPQGILRGGNPTASRAYAGSVSREFLTLFGWNVAISLVAVAANTFRSVHTPLGYVVQVVQAPRYGAVWGTGSLAIGTGERIVPSLAVLVERSGPMEITAMVAIVVATRGVMVWHQKSGPRWKEEFERVRSPRDWSLTRGEWALLVGGYLLLAIACYREAVAIALVAG</sequence>
<name>A0A0P7GUQ0_9EURY</name>
<dbReference type="OrthoDB" id="297181at2157"/>
<dbReference type="AlphaFoldDB" id="A0A0P7GUQ0"/>
<accession>A0A0P7GUQ0</accession>
<feature type="transmembrane region" description="Helical" evidence="1">
    <location>
        <begin position="192"/>
        <end position="217"/>
    </location>
</feature>
<protein>
    <submittedName>
        <fullName evidence="2">Uncharacterized protein</fullName>
    </submittedName>
</protein>
<gene>
    <name evidence="2" type="ORF">SY89_03442</name>
</gene>
<dbReference type="RefSeq" id="WP_054584962.1">
    <property type="nucleotide sequence ID" value="NZ_LGUC01000002.1"/>
</dbReference>
<dbReference type="Proteomes" id="UP000050535">
    <property type="component" value="Unassembled WGS sequence"/>
</dbReference>
<dbReference type="EMBL" id="LGUC01000002">
    <property type="protein sequence ID" value="KPN29208.1"/>
    <property type="molecule type" value="Genomic_DNA"/>
</dbReference>
<keyword evidence="1" id="KW-0472">Membrane</keyword>
<feature type="transmembrane region" description="Helical" evidence="1">
    <location>
        <begin position="26"/>
        <end position="52"/>
    </location>
</feature>
<comment type="caution">
    <text evidence="2">The sequence shown here is derived from an EMBL/GenBank/DDBJ whole genome shotgun (WGS) entry which is preliminary data.</text>
</comment>